<feature type="compositionally biased region" description="Low complexity" evidence="1">
    <location>
        <begin position="45"/>
        <end position="57"/>
    </location>
</feature>
<protein>
    <submittedName>
        <fullName evidence="4">Uncharacterized protein</fullName>
    </submittedName>
</protein>
<keyword evidence="2" id="KW-0812">Transmembrane</keyword>
<feature type="signal peptide" evidence="3">
    <location>
        <begin position="1"/>
        <end position="21"/>
    </location>
</feature>
<evidence type="ECO:0000256" key="3">
    <source>
        <dbReference type="SAM" id="SignalP"/>
    </source>
</evidence>
<gene>
    <name evidence="4" type="ORF">DMN91_008884</name>
</gene>
<dbReference type="EMBL" id="QOIP01000009">
    <property type="protein sequence ID" value="RLU18527.1"/>
    <property type="molecule type" value="Genomic_DNA"/>
</dbReference>
<dbReference type="OrthoDB" id="8197303at2759"/>
<dbReference type="AlphaFoldDB" id="A0A3L8DDJ4"/>
<dbReference type="Proteomes" id="UP000279307">
    <property type="component" value="Chromosome 9"/>
</dbReference>
<proteinExistence type="predicted"/>
<dbReference type="PROSITE" id="PS51257">
    <property type="entry name" value="PROKAR_LIPOPROTEIN"/>
    <property type="match status" value="1"/>
</dbReference>
<feature type="chain" id="PRO_5018163297" evidence="3">
    <location>
        <begin position="22"/>
        <end position="293"/>
    </location>
</feature>
<feature type="region of interest" description="Disordered" evidence="1">
    <location>
        <begin position="44"/>
        <end position="90"/>
    </location>
</feature>
<accession>A0A3L8DDJ4</accession>
<feature type="region of interest" description="Disordered" evidence="1">
    <location>
        <begin position="194"/>
        <end position="225"/>
    </location>
</feature>
<name>A0A3L8DDJ4_OOCBI</name>
<evidence type="ECO:0000313" key="5">
    <source>
        <dbReference type="Proteomes" id="UP000279307"/>
    </source>
</evidence>
<keyword evidence="2" id="KW-0472">Membrane</keyword>
<reference evidence="4 5" key="1">
    <citation type="journal article" date="2018" name="Genome Res.">
        <title>The genomic architecture and molecular evolution of ant odorant receptors.</title>
        <authorList>
            <person name="McKenzie S.K."/>
            <person name="Kronauer D.J.C."/>
        </authorList>
    </citation>
    <scope>NUCLEOTIDE SEQUENCE [LARGE SCALE GENOMIC DNA]</scope>
    <source>
        <strain evidence="4">Clonal line C1</strain>
    </source>
</reference>
<comment type="caution">
    <text evidence="4">The sequence shown here is derived from an EMBL/GenBank/DDBJ whole genome shotgun (WGS) entry which is preliminary data.</text>
</comment>
<feature type="transmembrane region" description="Helical" evidence="2">
    <location>
        <begin position="234"/>
        <end position="257"/>
    </location>
</feature>
<sequence length="293" mass="32886">MRNMLRTPRTIIFMILIFVSACSFTILEETSNSTVILTHTKNTSDDVTSTESVVTSVPYEGEKPENSSETIIERLSNETSSKDKKKKEESMDCHLAEETKDMLNCFFVTDDVAATQATENASQKMTDEMEQKVPTKFNDTYPPKIFPEDKDVKSIDNADEATRRRLNHTFYMIITPKKVTDAFSMGVENKDNGKNPAALLPVSKTSNVQDTSPGNNSEIASQKSADNEGMSGGMIVLTAMLTFSIATAIVYAGVIAYKRYLDYRCNRRLLLDNDSEFDANDLHHFEVSKNTYR</sequence>
<evidence type="ECO:0000256" key="1">
    <source>
        <dbReference type="SAM" id="MobiDB-lite"/>
    </source>
</evidence>
<keyword evidence="2" id="KW-1133">Transmembrane helix</keyword>
<keyword evidence="3" id="KW-0732">Signal</keyword>
<feature type="compositionally biased region" description="Polar residues" evidence="1">
    <location>
        <begin position="203"/>
        <end position="224"/>
    </location>
</feature>
<organism evidence="4 5">
    <name type="scientific">Ooceraea biroi</name>
    <name type="common">Clonal raider ant</name>
    <name type="synonym">Cerapachys biroi</name>
    <dbReference type="NCBI Taxonomy" id="2015173"/>
    <lineage>
        <taxon>Eukaryota</taxon>
        <taxon>Metazoa</taxon>
        <taxon>Ecdysozoa</taxon>
        <taxon>Arthropoda</taxon>
        <taxon>Hexapoda</taxon>
        <taxon>Insecta</taxon>
        <taxon>Pterygota</taxon>
        <taxon>Neoptera</taxon>
        <taxon>Endopterygota</taxon>
        <taxon>Hymenoptera</taxon>
        <taxon>Apocrita</taxon>
        <taxon>Aculeata</taxon>
        <taxon>Formicoidea</taxon>
        <taxon>Formicidae</taxon>
        <taxon>Dorylinae</taxon>
        <taxon>Ooceraea</taxon>
    </lineage>
</organism>
<evidence type="ECO:0000256" key="2">
    <source>
        <dbReference type="SAM" id="Phobius"/>
    </source>
</evidence>
<evidence type="ECO:0000313" key="4">
    <source>
        <dbReference type="EMBL" id="RLU18527.1"/>
    </source>
</evidence>
<feature type="compositionally biased region" description="Basic and acidic residues" evidence="1">
    <location>
        <begin position="60"/>
        <end position="90"/>
    </location>
</feature>